<feature type="region of interest" description="Disordered" evidence="1">
    <location>
        <begin position="1"/>
        <end position="37"/>
    </location>
</feature>
<evidence type="ECO:0000313" key="3">
    <source>
        <dbReference type="EMBL" id="GFH46216.1"/>
    </source>
</evidence>
<feature type="compositionally biased region" description="Basic residues" evidence="1">
    <location>
        <begin position="18"/>
        <end position="28"/>
    </location>
</feature>
<proteinExistence type="predicted"/>
<sequence length="990" mass="111746">MQRRGTKKSIPASPQSLPRHHPIGRRRGVVPSRGGSRMSSSIKTVIQFLIVFLFVSSITVIYKKVSPNTPQNTTTVENGSGTYTNTKMDSKTEYKPAVTKAAPVVSEISKPEPINPVTDESVNVKRRRTTAEANAYMNSQPNQGIEGEQQLKLKLQKLYNLQQKSNTEDSSPIVTRWLGADLPHWLPISSTPQNDIKQWKEKVEALKDEFRAKDKELYPELHGLKRTKRLSEEEHPFDPMDLNENGDEHSDQGSVKSYTSPAPPGTHPIIVPTFGSHRSDVDAIFALAEGYDLKIYILFIESLRKTGFTGDLVLSVSALDQLKPGVEDYLKNYQAQDGEVGLNVVAYTVSWTCYEGDGVTVATGAKEGIRKCELVHMYGNEDDALPVKDSREPRPVATARFELYWAWSLHYAKHSWIMLIDSRDTYFQLNPFDTLEREEDDNRNDGLLYFFEENAKASNIGQSSFNSNWIKNAYGEKALASMAEKAIICSGSTMGEKVAIESYLRAVVQQFDDTKCKLKGCDQGFHNYLYYSGGLNNVEGIRKLQVFPQGEGIINNLGVLRTKPLKEWDLLDDKMNVLNWDESISPVAHQFDRDTDLNNHLKAIRKEWEKEFKEDKGDDGASTGSEIKMSYPYPSLDETIKPIIKPTFGSHRPHVDAVFALAEGYELKIYVLFIESLRRTGFTGDIVLSVSSLDQLKQGVEDYLRSFSTAEGEEGINIVAYTVSWTCFEGDEQTVAKGANEGQRKCKLNGMYADSEGNIVDDPYDARPVATARYELYWAWSLHYGSNNWIMLIDSRDAYFQTNPFADLQRDDESKTEGLLYFFEENGEASNIGASSFNSRWLKSAYGMEKVQPFFEKTIICSGSTMGEQMAIESYLRGMVAQFANTKCKMKGCDQGFHNYLYYSGGLKNVRGIEKVVVFEQGKGIINNLGVLRTIPLKQRGILDENMQVLNYDKTISPVAHQWDRDSDLNAHLKKVRTDFVSKYYAAKQR</sequence>
<keyword evidence="4" id="KW-1185">Reference proteome</keyword>
<gene>
    <name evidence="3" type="ORF">CTEN210_02690</name>
</gene>
<dbReference type="AlphaFoldDB" id="A0AAD3H0X3"/>
<feature type="region of interest" description="Disordered" evidence="1">
    <location>
        <begin position="228"/>
        <end position="266"/>
    </location>
</feature>
<keyword evidence="2" id="KW-0472">Membrane</keyword>
<dbReference type="EMBL" id="BLLK01000022">
    <property type="protein sequence ID" value="GFH46216.1"/>
    <property type="molecule type" value="Genomic_DNA"/>
</dbReference>
<feature type="compositionally biased region" description="Basic and acidic residues" evidence="1">
    <location>
        <begin position="228"/>
        <end position="238"/>
    </location>
</feature>
<evidence type="ECO:0000256" key="2">
    <source>
        <dbReference type="SAM" id="Phobius"/>
    </source>
</evidence>
<keyword evidence="2" id="KW-0812">Transmembrane</keyword>
<organism evidence="3 4">
    <name type="scientific">Chaetoceros tenuissimus</name>
    <dbReference type="NCBI Taxonomy" id="426638"/>
    <lineage>
        <taxon>Eukaryota</taxon>
        <taxon>Sar</taxon>
        <taxon>Stramenopiles</taxon>
        <taxon>Ochrophyta</taxon>
        <taxon>Bacillariophyta</taxon>
        <taxon>Coscinodiscophyceae</taxon>
        <taxon>Chaetocerotophycidae</taxon>
        <taxon>Chaetocerotales</taxon>
        <taxon>Chaetocerotaceae</taxon>
        <taxon>Chaetoceros</taxon>
    </lineage>
</organism>
<keyword evidence="2" id="KW-1133">Transmembrane helix</keyword>
<evidence type="ECO:0000313" key="4">
    <source>
        <dbReference type="Proteomes" id="UP001054902"/>
    </source>
</evidence>
<protein>
    <submittedName>
        <fullName evidence="3">Uncharacterized protein</fullName>
    </submittedName>
</protein>
<comment type="caution">
    <text evidence="3">The sequence shown here is derived from an EMBL/GenBank/DDBJ whole genome shotgun (WGS) entry which is preliminary data.</text>
</comment>
<feature type="transmembrane region" description="Helical" evidence="2">
    <location>
        <begin position="45"/>
        <end position="62"/>
    </location>
</feature>
<evidence type="ECO:0000256" key="1">
    <source>
        <dbReference type="SAM" id="MobiDB-lite"/>
    </source>
</evidence>
<name>A0AAD3H0X3_9STRA</name>
<accession>A0AAD3H0X3</accession>
<reference evidence="3 4" key="1">
    <citation type="journal article" date="2021" name="Sci. Rep.">
        <title>The genome of the diatom Chaetoceros tenuissimus carries an ancient integrated fragment of an extant virus.</title>
        <authorList>
            <person name="Hongo Y."/>
            <person name="Kimura K."/>
            <person name="Takaki Y."/>
            <person name="Yoshida Y."/>
            <person name="Baba S."/>
            <person name="Kobayashi G."/>
            <person name="Nagasaki K."/>
            <person name="Hano T."/>
            <person name="Tomaru Y."/>
        </authorList>
    </citation>
    <scope>NUCLEOTIDE SEQUENCE [LARGE SCALE GENOMIC DNA]</scope>
    <source>
        <strain evidence="3 4">NIES-3715</strain>
    </source>
</reference>
<dbReference type="Proteomes" id="UP001054902">
    <property type="component" value="Unassembled WGS sequence"/>
</dbReference>